<keyword evidence="1" id="KW-0812">Transmembrane</keyword>
<gene>
    <name evidence="2" type="ORF">KSS94_10585</name>
</gene>
<dbReference type="EMBL" id="CP077076">
    <property type="protein sequence ID" value="QXH53524.1"/>
    <property type="molecule type" value="Genomic_DNA"/>
</dbReference>
<sequence length="95" mass="11285">MKITALALFAIADIILSLLLRRLIFVRMTRNWQTWVAYLYTVFFSGLYFLLLGDNGFVAFEFDSFYSVGYWMLVTYSFGMVAFHWWVSGFFHEHP</sequence>
<name>A0ABX8NAY1_9PSED</name>
<evidence type="ECO:0000256" key="1">
    <source>
        <dbReference type="SAM" id="Phobius"/>
    </source>
</evidence>
<protein>
    <submittedName>
        <fullName evidence="2">Uncharacterized protein</fullName>
    </submittedName>
</protein>
<feature type="transmembrane region" description="Helical" evidence="1">
    <location>
        <begin position="36"/>
        <end position="53"/>
    </location>
</feature>
<keyword evidence="1" id="KW-0472">Membrane</keyword>
<dbReference type="Proteomes" id="UP001046350">
    <property type="component" value="Chromosome"/>
</dbReference>
<proteinExistence type="predicted"/>
<dbReference type="RefSeq" id="WP_217842923.1">
    <property type="nucleotide sequence ID" value="NZ_CP077076.1"/>
</dbReference>
<feature type="transmembrane region" description="Helical" evidence="1">
    <location>
        <begin position="6"/>
        <end position="24"/>
    </location>
</feature>
<organism evidence="2 3">
    <name type="scientific">Pseudomonas fakonensis</name>
    <dbReference type="NCBI Taxonomy" id="2842355"/>
    <lineage>
        <taxon>Bacteria</taxon>
        <taxon>Pseudomonadati</taxon>
        <taxon>Pseudomonadota</taxon>
        <taxon>Gammaproteobacteria</taxon>
        <taxon>Pseudomonadales</taxon>
        <taxon>Pseudomonadaceae</taxon>
        <taxon>Pseudomonas</taxon>
    </lineage>
</organism>
<feature type="transmembrane region" description="Helical" evidence="1">
    <location>
        <begin position="65"/>
        <end position="87"/>
    </location>
</feature>
<accession>A0ABX8NAY1</accession>
<evidence type="ECO:0000313" key="2">
    <source>
        <dbReference type="EMBL" id="QXH53524.1"/>
    </source>
</evidence>
<keyword evidence="3" id="KW-1185">Reference proteome</keyword>
<keyword evidence="1" id="KW-1133">Transmembrane helix</keyword>
<evidence type="ECO:0000313" key="3">
    <source>
        <dbReference type="Proteomes" id="UP001046350"/>
    </source>
</evidence>
<reference evidence="2" key="1">
    <citation type="journal article" date="2021" name="Microorganisms">
        <title>The Ever-Expanding Pseudomonas Genus: Description of 43 New Species and Partition of the Pseudomonas putida Group.</title>
        <authorList>
            <person name="Girard L."/>
            <person name="Lood C."/>
            <person name="Hofte M."/>
            <person name="Vandamme P."/>
            <person name="Rokni-Zadeh H."/>
            <person name="van Noort V."/>
            <person name="Lavigne R."/>
            <person name="De Mot R."/>
        </authorList>
    </citation>
    <scope>NUCLEOTIDE SEQUENCE</scope>
    <source>
        <strain evidence="2">COW40</strain>
    </source>
</reference>